<evidence type="ECO:0000313" key="4">
    <source>
        <dbReference type="Proteomes" id="UP000056968"/>
    </source>
</evidence>
<dbReference type="InterPro" id="IPR036396">
    <property type="entry name" value="Cyt_P450_sf"/>
</dbReference>
<comment type="similarity">
    <text evidence="1 2">Belongs to the cytochrome P450 family.</text>
</comment>
<dbReference type="PRINTS" id="PR00385">
    <property type="entry name" value="P450"/>
</dbReference>
<protein>
    <recommendedName>
        <fullName evidence="5">Cytochrome</fullName>
    </recommendedName>
</protein>
<sequence length="412" mass="45815">MTASPDTARLRICPADETIDGFDDRDPFPFYEQIRAVGSPLWDARAKAWLVLDFDQCAAVQRDERIFANAYIMADEVVRQIKGGGANITLSRDAEHDRLRRFHLKLLSPASVARFRIAHIGPIVDFVADRIGQGGRAELFADYAAQIPPRVICSLLGMPFDDDAMMARILVLNEEIVQFIASGYRDEERRDRALAASAELNAMLLPYVRARRDNPSDDFISRVWQEAPAAGIAMDEDAALGLCRELYFAGSDTTVHGIANALYLLLADPALMAQIRSDRDKPLAALIEESLRLFNVVQYRHRICMADTRIGDTPIAKGEVVILVHAAANRDPAKYDGPADVDLHRRTPTDHLAFGKGSRSCVGSQLARVEMRVAIEALLDRFDALALDRDAPPPRFHALYMRSMAPLHVRLG</sequence>
<evidence type="ECO:0000256" key="1">
    <source>
        <dbReference type="ARBA" id="ARBA00010617"/>
    </source>
</evidence>
<dbReference type="PANTHER" id="PTHR46696">
    <property type="entry name" value="P450, PUTATIVE (EUROFUNG)-RELATED"/>
    <property type="match status" value="1"/>
</dbReference>
<reference evidence="3 4" key="1">
    <citation type="submission" date="2015-11" db="EMBL/GenBank/DDBJ databases">
        <title>A Two-component Flavoprotein Monooxygenase System MeaXY Responsible for para-Hydroxylation of 2-Methyl-6-ethylaniline and 2,6-Diethylaniline in Sphingobium baderi DE-13.</title>
        <authorList>
            <person name="Cheng M."/>
            <person name="Meng Q."/>
            <person name="Yang Y."/>
            <person name="Chu C."/>
            <person name="Yan X."/>
            <person name="He J."/>
            <person name="Li S."/>
        </authorList>
    </citation>
    <scope>NUCLEOTIDE SEQUENCE [LARGE SCALE GENOMIC DNA]</scope>
    <source>
        <strain evidence="3 4">DE-13</strain>
    </source>
</reference>
<organism evidence="3 4">
    <name type="scientific">Sphingobium baderi</name>
    <dbReference type="NCBI Taxonomy" id="1332080"/>
    <lineage>
        <taxon>Bacteria</taxon>
        <taxon>Pseudomonadati</taxon>
        <taxon>Pseudomonadota</taxon>
        <taxon>Alphaproteobacteria</taxon>
        <taxon>Sphingomonadales</taxon>
        <taxon>Sphingomonadaceae</taxon>
        <taxon>Sphingobium</taxon>
    </lineage>
</organism>
<dbReference type="GO" id="GO:0016705">
    <property type="term" value="F:oxidoreductase activity, acting on paired donors, with incorporation or reduction of molecular oxygen"/>
    <property type="evidence" value="ECO:0007669"/>
    <property type="project" value="InterPro"/>
</dbReference>
<dbReference type="InterPro" id="IPR017972">
    <property type="entry name" value="Cyt_P450_CS"/>
</dbReference>
<dbReference type="GO" id="GO:0005506">
    <property type="term" value="F:iron ion binding"/>
    <property type="evidence" value="ECO:0007669"/>
    <property type="project" value="InterPro"/>
</dbReference>
<dbReference type="STRING" id="1332080.ATN00_19845"/>
<dbReference type="InterPro" id="IPR002397">
    <property type="entry name" value="Cyt_P450_B"/>
</dbReference>
<gene>
    <name evidence="3" type="ORF">ATN00_19845</name>
</gene>
<dbReference type="RefSeq" id="WP_062068136.1">
    <property type="nucleotide sequence ID" value="NZ_CP013264.1"/>
</dbReference>
<dbReference type="GO" id="GO:0020037">
    <property type="term" value="F:heme binding"/>
    <property type="evidence" value="ECO:0007669"/>
    <property type="project" value="InterPro"/>
</dbReference>
<keyword evidence="2" id="KW-0503">Monooxygenase</keyword>
<dbReference type="EMBL" id="CP013264">
    <property type="protein sequence ID" value="ALR22229.1"/>
    <property type="molecule type" value="Genomic_DNA"/>
</dbReference>
<dbReference type="OrthoDB" id="5522954at2"/>
<dbReference type="PRINTS" id="PR00359">
    <property type="entry name" value="BP450"/>
</dbReference>
<dbReference type="AlphaFoldDB" id="A0A0S3F3L9"/>
<dbReference type="PANTHER" id="PTHR46696:SF1">
    <property type="entry name" value="CYTOCHROME P450 YJIB-RELATED"/>
    <property type="match status" value="1"/>
</dbReference>
<keyword evidence="4" id="KW-1185">Reference proteome</keyword>
<keyword evidence="2" id="KW-0479">Metal-binding</keyword>
<dbReference type="PROSITE" id="PS00086">
    <property type="entry name" value="CYTOCHROME_P450"/>
    <property type="match status" value="1"/>
</dbReference>
<dbReference type="Pfam" id="PF00067">
    <property type="entry name" value="p450"/>
    <property type="match status" value="1"/>
</dbReference>
<evidence type="ECO:0008006" key="5">
    <source>
        <dbReference type="Google" id="ProtNLM"/>
    </source>
</evidence>
<dbReference type="SUPFAM" id="SSF48264">
    <property type="entry name" value="Cytochrome P450"/>
    <property type="match status" value="1"/>
</dbReference>
<dbReference type="Gene3D" id="1.10.630.10">
    <property type="entry name" value="Cytochrome P450"/>
    <property type="match status" value="1"/>
</dbReference>
<evidence type="ECO:0000256" key="2">
    <source>
        <dbReference type="RuleBase" id="RU000461"/>
    </source>
</evidence>
<accession>A0A0S3F3L9</accession>
<keyword evidence="2" id="KW-0349">Heme</keyword>
<name>A0A0S3F3L9_9SPHN</name>
<dbReference type="KEGG" id="sbd:ATN00_19845"/>
<dbReference type="InterPro" id="IPR001128">
    <property type="entry name" value="Cyt_P450"/>
</dbReference>
<dbReference type="Proteomes" id="UP000056968">
    <property type="component" value="Chromosome"/>
</dbReference>
<dbReference type="GO" id="GO:0004497">
    <property type="term" value="F:monooxygenase activity"/>
    <property type="evidence" value="ECO:0007669"/>
    <property type="project" value="UniProtKB-KW"/>
</dbReference>
<keyword evidence="2" id="KW-0560">Oxidoreductase</keyword>
<evidence type="ECO:0000313" key="3">
    <source>
        <dbReference type="EMBL" id="ALR22229.1"/>
    </source>
</evidence>
<proteinExistence type="inferred from homology"/>
<keyword evidence="2" id="KW-0408">Iron</keyword>